<feature type="compositionally biased region" description="Low complexity" evidence="1">
    <location>
        <begin position="175"/>
        <end position="188"/>
    </location>
</feature>
<proteinExistence type="predicted"/>
<accession>A0A0P9EIB6</accession>
<protein>
    <submittedName>
        <fullName evidence="2">Uncharacterized protein</fullName>
    </submittedName>
</protein>
<keyword evidence="3" id="KW-1185">Reference proteome</keyword>
<reference evidence="2 3" key="1">
    <citation type="journal article" date="2015" name="Front. Microbiol.">
        <title>Genome sequence of the plant growth promoting endophytic yeast Rhodotorula graminis WP1.</title>
        <authorList>
            <person name="Firrincieli A."/>
            <person name="Otillar R."/>
            <person name="Salamov A."/>
            <person name="Schmutz J."/>
            <person name="Khan Z."/>
            <person name="Redman R.S."/>
            <person name="Fleck N.D."/>
            <person name="Lindquist E."/>
            <person name="Grigoriev I.V."/>
            <person name="Doty S.L."/>
        </authorList>
    </citation>
    <scope>NUCLEOTIDE SEQUENCE [LARGE SCALE GENOMIC DNA]</scope>
    <source>
        <strain evidence="2 3">WP1</strain>
    </source>
</reference>
<dbReference type="STRING" id="578459.A0A0P9EIB6"/>
<dbReference type="InterPro" id="IPR051425">
    <property type="entry name" value="Formin_Homology"/>
</dbReference>
<name>A0A0P9EIB6_RHOGW</name>
<gene>
    <name evidence="2" type="ORF">RHOBADRAFT_55258</name>
</gene>
<feature type="compositionally biased region" description="Low complexity" evidence="1">
    <location>
        <begin position="277"/>
        <end position="294"/>
    </location>
</feature>
<feature type="compositionally biased region" description="Low complexity" evidence="1">
    <location>
        <begin position="434"/>
        <end position="456"/>
    </location>
</feature>
<evidence type="ECO:0000313" key="3">
    <source>
        <dbReference type="Proteomes" id="UP000053890"/>
    </source>
</evidence>
<feature type="compositionally biased region" description="Basic and acidic residues" evidence="1">
    <location>
        <begin position="32"/>
        <end position="45"/>
    </location>
</feature>
<evidence type="ECO:0000313" key="2">
    <source>
        <dbReference type="EMBL" id="KPV73016.1"/>
    </source>
</evidence>
<dbReference type="RefSeq" id="XP_018269065.1">
    <property type="nucleotide sequence ID" value="XM_018417755.1"/>
</dbReference>
<dbReference type="Proteomes" id="UP000053890">
    <property type="component" value="Unassembled WGS sequence"/>
</dbReference>
<feature type="region of interest" description="Disordered" evidence="1">
    <location>
        <begin position="1"/>
        <end position="63"/>
    </location>
</feature>
<dbReference type="PANTHER" id="PTHR45725">
    <property type="entry name" value="FORMIN HOMOLOGY 2 FAMILY MEMBER"/>
    <property type="match status" value="1"/>
</dbReference>
<dbReference type="GeneID" id="28978203"/>
<feature type="compositionally biased region" description="Pro residues" evidence="1">
    <location>
        <begin position="189"/>
        <end position="201"/>
    </location>
</feature>
<dbReference type="OrthoDB" id="10690041at2759"/>
<evidence type="ECO:0000256" key="1">
    <source>
        <dbReference type="SAM" id="MobiDB-lite"/>
    </source>
</evidence>
<sequence>MPPFPAFGGAAQAPRHVIRIPTFQSPTRQRTPAREPQNRDEERQARLGRRGGAGEAQQWASLDQLAQAGPASLAHLLGPRKGAAAAPSAAAVASATSGAGTEAHARRARRSTRGAAGRTGEGEGGAAAQVASTSRSAASVDTASSSAPAAPATAPTRGPRIPRAAVRRPGPPLLGPVVPAAAASSSAPAPVPPVAPAPPPQAKALQQSPPRRLSGTSAAPSLAGKAYRRPSDVARPSTAAAVAPVKEKTAAKRRRVEQVDERNEASSPPPQAKKVKAPAAPSAPAGRRVPRAAGLTAKSPAVEVAAAPIPHEAAVKPSTAGKKRAAVEPAPLARKAPAPPAALPPATRKEKKRAREATPAAASEDEDEDEAVQLALVGAPSPKARKRAAVRDDEDEGDVTLSIQFKPAKRPRARPAAPALSSPPLPSPPRPPVRSKTSSRAVAPPSPASAPARASSSPPPQLRQLVKKKVASTAKHVVVSTVRKRGNSGALNALDVVVGASATTFERLLDETDGRRSKKALKLLRKRVEEPLMNCTSAFMHAYTLLSSSVRSILGYLEPCSAAECSGGASSRAARSHDDVDRAPKFNHLGRLPAELLFLIGELVDEAGGGPYLARVSRMLVPIARHLAFRKVTVVKPEHVRRLCDIVKSSSAVAESVVELHIDLAACDTQNLPSRPTWLALLRALVHLERLDVLDAPSLIDLVLSSPNLNSVLPDLRSLDLALRPVGSSSTNVERGARVLENDDVIYDKLGVSVPAPVGRIASLPAPANPPPLRRISLTLPLHADSLAVSFLRTLEHVREVAVHDTTLPPSSPINTILGHLPNPDLVTSLSLSQLADADQAHLADALEPFTALETLELGGGTLHVATRAAIERSERLVELRLARGLDIELDELREVVCAPGALERIVLDAVPLDCGVEHEHEREPGQAHRSATDDLLDLVPLAAAHGVTLDGAAIELARDVRTRRTRSAERARRAAVPVEEVGVSAYFSSRQCSWP</sequence>
<dbReference type="PANTHER" id="PTHR45725:SF1">
    <property type="entry name" value="DISHEVELLED ASSOCIATED ACTIVATOR OF MORPHOGENESIS, ISOFORM D"/>
    <property type="match status" value="1"/>
</dbReference>
<feature type="compositionally biased region" description="Low complexity" evidence="1">
    <location>
        <begin position="82"/>
        <end position="102"/>
    </location>
</feature>
<feature type="region of interest" description="Disordered" evidence="1">
    <location>
        <begin position="79"/>
        <end position="465"/>
    </location>
</feature>
<feature type="compositionally biased region" description="Pro residues" evidence="1">
    <location>
        <begin position="421"/>
        <end position="432"/>
    </location>
</feature>
<dbReference type="EMBL" id="KQ474084">
    <property type="protein sequence ID" value="KPV73016.1"/>
    <property type="molecule type" value="Genomic_DNA"/>
</dbReference>
<dbReference type="AlphaFoldDB" id="A0A0P9EIB6"/>
<organism evidence="2 3">
    <name type="scientific">Rhodotorula graminis (strain WP1)</name>
    <dbReference type="NCBI Taxonomy" id="578459"/>
    <lineage>
        <taxon>Eukaryota</taxon>
        <taxon>Fungi</taxon>
        <taxon>Dikarya</taxon>
        <taxon>Basidiomycota</taxon>
        <taxon>Pucciniomycotina</taxon>
        <taxon>Microbotryomycetes</taxon>
        <taxon>Sporidiobolales</taxon>
        <taxon>Sporidiobolaceae</taxon>
        <taxon>Rhodotorula</taxon>
    </lineage>
</organism>
<feature type="compositionally biased region" description="Low complexity" evidence="1">
    <location>
        <begin position="126"/>
        <end position="164"/>
    </location>
</feature>
<feature type="compositionally biased region" description="Basic and acidic residues" evidence="1">
    <location>
        <begin position="245"/>
        <end position="264"/>
    </location>
</feature>
<feature type="compositionally biased region" description="Low complexity" evidence="1">
    <location>
        <begin position="1"/>
        <end position="14"/>
    </location>
</feature>